<comment type="similarity">
    <text evidence="3">Belongs to the glycosyltransferase 2 family.</text>
</comment>
<keyword evidence="6" id="KW-0808">Transferase</keyword>
<dbReference type="InterPro" id="IPR001173">
    <property type="entry name" value="Glyco_trans_2-like"/>
</dbReference>
<comment type="caution">
    <text evidence="16">The sequence shown here is derived from an EMBL/GenBank/DDBJ whole genome shotgun (WGS) entry which is preliminary data.</text>
</comment>
<accession>A0AA38MI47</accession>
<evidence type="ECO:0000256" key="6">
    <source>
        <dbReference type="ARBA" id="ARBA00022679"/>
    </source>
</evidence>
<dbReference type="GO" id="GO:0005789">
    <property type="term" value="C:endoplasmic reticulum membrane"/>
    <property type="evidence" value="ECO:0007669"/>
    <property type="project" value="UniProtKB-SubCell"/>
</dbReference>
<keyword evidence="5" id="KW-0328">Glycosyltransferase</keyword>
<feature type="domain" description="Glycosyltransferase 2-like" evidence="15">
    <location>
        <begin position="69"/>
        <end position="182"/>
    </location>
</feature>
<dbReference type="PANTHER" id="PTHR10859">
    <property type="entry name" value="GLYCOSYL TRANSFERASE"/>
    <property type="match status" value="1"/>
</dbReference>
<evidence type="ECO:0000256" key="5">
    <source>
        <dbReference type="ARBA" id="ARBA00022676"/>
    </source>
</evidence>
<feature type="transmembrane region" description="Helical" evidence="14">
    <location>
        <begin position="7"/>
        <end position="29"/>
    </location>
</feature>
<gene>
    <name evidence="16" type="ORF">Zmor_009175</name>
</gene>
<name>A0AA38MI47_9CUCU</name>
<comment type="pathway">
    <text evidence="2">Protein modification; protein glycosylation.</text>
</comment>
<comment type="catalytic activity">
    <reaction evidence="12">
        <text>a di-trans,poly-cis-dolichyl phosphate + UDP-alpha-D-glucose = a di-trans,poly-cis-dolichyl beta-D-glucosyl phosphate + UDP</text>
        <dbReference type="Rhea" id="RHEA:15401"/>
        <dbReference type="Rhea" id="RHEA-COMP:19498"/>
        <dbReference type="Rhea" id="RHEA-COMP:19502"/>
        <dbReference type="ChEBI" id="CHEBI:57525"/>
        <dbReference type="ChEBI" id="CHEBI:57683"/>
        <dbReference type="ChEBI" id="CHEBI:58223"/>
        <dbReference type="ChEBI" id="CHEBI:58885"/>
        <dbReference type="EC" id="2.4.1.117"/>
    </reaction>
    <physiologicalReaction direction="left-to-right" evidence="12">
        <dbReference type="Rhea" id="RHEA:15402"/>
    </physiologicalReaction>
</comment>
<evidence type="ECO:0000259" key="15">
    <source>
        <dbReference type="Pfam" id="PF00535"/>
    </source>
</evidence>
<keyword evidence="11 14" id="KW-0472">Membrane</keyword>
<dbReference type="Proteomes" id="UP001168821">
    <property type="component" value="Unassembled WGS sequence"/>
</dbReference>
<dbReference type="CDD" id="cd04188">
    <property type="entry name" value="DPG_synthase"/>
    <property type="match status" value="1"/>
</dbReference>
<dbReference type="GO" id="GO:0006487">
    <property type="term" value="P:protein N-linked glycosylation"/>
    <property type="evidence" value="ECO:0007669"/>
    <property type="project" value="TreeGrafter"/>
</dbReference>
<evidence type="ECO:0000256" key="11">
    <source>
        <dbReference type="ARBA" id="ARBA00023136"/>
    </source>
</evidence>
<evidence type="ECO:0000256" key="2">
    <source>
        <dbReference type="ARBA" id="ARBA00004922"/>
    </source>
</evidence>
<evidence type="ECO:0000256" key="12">
    <source>
        <dbReference type="ARBA" id="ARBA00045097"/>
    </source>
</evidence>
<keyword evidence="9" id="KW-0735">Signal-anchor</keyword>
<dbReference type="Pfam" id="PF00535">
    <property type="entry name" value="Glycos_transf_2"/>
    <property type="match status" value="1"/>
</dbReference>
<proteinExistence type="inferred from homology"/>
<keyword evidence="17" id="KW-1185">Reference proteome</keyword>
<dbReference type="GO" id="GO:0004581">
    <property type="term" value="F:dolichyl-phosphate beta-glucosyltransferase activity"/>
    <property type="evidence" value="ECO:0007669"/>
    <property type="project" value="UniProtKB-EC"/>
</dbReference>
<keyword evidence="10 14" id="KW-1133">Transmembrane helix</keyword>
<dbReference type="SUPFAM" id="SSF53448">
    <property type="entry name" value="Nucleotide-diphospho-sugar transferases"/>
    <property type="match status" value="1"/>
</dbReference>
<evidence type="ECO:0000256" key="14">
    <source>
        <dbReference type="SAM" id="Phobius"/>
    </source>
</evidence>
<reference evidence="16" key="1">
    <citation type="journal article" date="2023" name="G3 (Bethesda)">
        <title>Whole genome assemblies of Zophobas morio and Tenebrio molitor.</title>
        <authorList>
            <person name="Kaur S."/>
            <person name="Stinson S.A."/>
            <person name="diCenzo G.C."/>
        </authorList>
    </citation>
    <scope>NUCLEOTIDE SEQUENCE</scope>
    <source>
        <strain evidence="16">QUZm001</strain>
    </source>
</reference>
<keyword evidence="8" id="KW-0256">Endoplasmic reticulum</keyword>
<evidence type="ECO:0000313" key="17">
    <source>
        <dbReference type="Proteomes" id="UP001168821"/>
    </source>
</evidence>
<protein>
    <recommendedName>
        <fullName evidence="13">Dolichyl-phosphate beta-glucosyltransferase</fullName>
        <ecNumber evidence="4">2.4.1.117</ecNumber>
    </recommendedName>
</protein>
<dbReference type="InterPro" id="IPR029044">
    <property type="entry name" value="Nucleotide-diphossugar_trans"/>
</dbReference>
<dbReference type="Gene3D" id="3.90.550.10">
    <property type="entry name" value="Spore Coat Polysaccharide Biosynthesis Protein SpsA, Chain A"/>
    <property type="match status" value="1"/>
</dbReference>
<evidence type="ECO:0000256" key="10">
    <source>
        <dbReference type="ARBA" id="ARBA00022989"/>
    </source>
</evidence>
<dbReference type="AlphaFoldDB" id="A0AA38MI47"/>
<evidence type="ECO:0000313" key="16">
    <source>
        <dbReference type="EMBL" id="KAJ3657366.1"/>
    </source>
</evidence>
<dbReference type="PANTHER" id="PTHR10859:SF91">
    <property type="entry name" value="DOLICHYL-PHOSPHATE BETA-GLUCOSYLTRANSFERASE"/>
    <property type="match status" value="1"/>
</dbReference>
<evidence type="ECO:0000256" key="3">
    <source>
        <dbReference type="ARBA" id="ARBA00006739"/>
    </source>
</evidence>
<comment type="subcellular location">
    <subcellularLocation>
        <location evidence="1">Endoplasmic reticulum membrane</location>
        <topology evidence="1">Single-pass membrane protein</topology>
    </subcellularLocation>
</comment>
<evidence type="ECO:0000256" key="9">
    <source>
        <dbReference type="ARBA" id="ARBA00022968"/>
    </source>
</evidence>
<evidence type="ECO:0000256" key="7">
    <source>
        <dbReference type="ARBA" id="ARBA00022692"/>
    </source>
</evidence>
<dbReference type="InterPro" id="IPR035518">
    <property type="entry name" value="DPG_synthase"/>
</dbReference>
<evidence type="ECO:0000256" key="1">
    <source>
        <dbReference type="ARBA" id="ARBA00004389"/>
    </source>
</evidence>
<evidence type="ECO:0000256" key="13">
    <source>
        <dbReference type="ARBA" id="ARBA00070518"/>
    </source>
</evidence>
<dbReference type="FunFam" id="3.90.550.10:FF:000068">
    <property type="entry name" value="ALG5, dolichyl-phosphate beta-glucosyltransferase"/>
    <property type="match status" value="1"/>
</dbReference>
<dbReference type="EMBL" id="JALNTZ010000003">
    <property type="protein sequence ID" value="KAJ3657366.1"/>
    <property type="molecule type" value="Genomic_DNA"/>
</dbReference>
<keyword evidence="7 14" id="KW-0812">Transmembrane</keyword>
<evidence type="ECO:0000256" key="8">
    <source>
        <dbReference type="ARBA" id="ARBA00022824"/>
    </source>
</evidence>
<organism evidence="16 17">
    <name type="scientific">Zophobas morio</name>
    <dbReference type="NCBI Taxonomy" id="2755281"/>
    <lineage>
        <taxon>Eukaryota</taxon>
        <taxon>Metazoa</taxon>
        <taxon>Ecdysozoa</taxon>
        <taxon>Arthropoda</taxon>
        <taxon>Hexapoda</taxon>
        <taxon>Insecta</taxon>
        <taxon>Pterygota</taxon>
        <taxon>Neoptera</taxon>
        <taxon>Endopterygota</taxon>
        <taxon>Coleoptera</taxon>
        <taxon>Polyphaga</taxon>
        <taxon>Cucujiformia</taxon>
        <taxon>Tenebrionidae</taxon>
        <taxon>Zophobas</taxon>
    </lineage>
</organism>
<sequence>MDMPLKLLFFYVSAVFMAVFLAICVLIIATTDEYPVIVRSKKEKRFVDPVSGEEILFASITDTPTKKLSVVVPAYNEESRLPPMLEECVEFLESRSQQNGFTYEVIVVSDGSTDGTVKVANEWCRKLGVDKLRVLELETNRGKGGAVRLGVQSARGSVILFADADGATKFSDLSKLEQALSEKIGVDYVKDDVAGLLGLAVGSRAHLEKESVAQRTLFRTVLMYGFHFLVWLFTVRGIKDTQCGFKLFTRETARLCFDSLHVERWAFDVELLWIAQNLDIPIIEVAVNWTEVDGSKLTPFWSSVQMGKDLALIWLRYMIGAWKIKDEKIKID</sequence>
<evidence type="ECO:0000256" key="4">
    <source>
        <dbReference type="ARBA" id="ARBA00012583"/>
    </source>
</evidence>
<dbReference type="EC" id="2.4.1.117" evidence="4"/>